<dbReference type="Proteomes" id="UP001633002">
    <property type="component" value="Unassembled WGS sequence"/>
</dbReference>
<dbReference type="InterPro" id="IPR012340">
    <property type="entry name" value="NA-bd_OB-fold"/>
</dbReference>
<keyword evidence="2" id="KW-1185">Reference proteome</keyword>
<dbReference type="Gene3D" id="2.40.50.140">
    <property type="entry name" value="Nucleic acid-binding proteins"/>
    <property type="match status" value="1"/>
</dbReference>
<sequence length="279" mass="31350">MKNGMAPLATHLVVVSRQWVEEVDLKTRREVISMKGRITRFGHHGTAMYSGCPVCTKSIHSSIPCGHHYTASRNYYRLKVSLTDETGEELEAIAWEVTQYFTGMQVRNLSPSMPTSWVERVEPVSKKELFPDGMIGGVKAELGSVAKATSPDRMVSAFSDGDSSKLTSSHRSRGAPVAAGFETTRNGGVEKAMIDLRREVASSREENERLKKAAWRWKGRGKVARIKLLNRRTEYDDLIVRYDEEVLASKEDQRQIDRLAVINSYSEKKLLEASRNVEG</sequence>
<reference evidence="1 2" key="1">
    <citation type="submission" date="2024-09" db="EMBL/GenBank/DDBJ databases">
        <title>Chromosome-scale assembly of Riccia sorocarpa.</title>
        <authorList>
            <person name="Paukszto L."/>
        </authorList>
    </citation>
    <scope>NUCLEOTIDE SEQUENCE [LARGE SCALE GENOMIC DNA]</scope>
    <source>
        <strain evidence="1">LP-2024</strain>
        <tissue evidence="1">Aerial parts of the thallus</tissue>
    </source>
</reference>
<protein>
    <submittedName>
        <fullName evidence="1">Uncharacterized protein</fullName>
    </submittedName>
</protein>
<comment type="caution">
    <text evidence="1">The sequence shown here is derived from an EMBL/GenBank/DDBJ whole genome shotgun (WGS) entry which is preliminary data.</text>
</comment>
<name>A0ABD3IHF9_9MARC</name>
<evidence type="ECO:0000313" key="2">
    <source>
        <dbReference type="Proteomes" id="UP001633002"/>
    </source>
</evidence>
<accession>A0ABD3IHF9</accession>
<gene>
    <name evidence="1" type="ORF">R1sor_019832</name>
</gene>
<dbReference type="AlphaFoldDB" id="A0ABD3IHF9"/>
<dbReference type="EMBL" id="JBJQOH010000001">
    <property type="protein sequence ID" value="KAL3701810.1"/>
    <property type="molecule type" value="Genomic_DNA"/>
</dbReference>
<proteinExistence type="predicted"/>
<organism evidence="1 2">
    <name type="scientific">Riccia sorocarpa</name>
    <dbReference type="NCBI Taxonomy" id="122646"/>
    <lineage>
        <taxon>Eukaryota</taxon>
        <taxon>Viridiplantae</taxon>
        <taxon>Streptophyta</taxon>
        <taxon>Embryophyta</taxon>
        <taxon>Marchantiophyta</taxon>
        <taxon>Marchantiopsida</taxon>
        <taxon>Marchantiidae</taxon>
        <taxon>Marchantiales</taxon>
        <taxon>Ricciaceae</taxon>
        <taxon>Riccia</taxon>
    </lineage>
</organism>
<evidence type="ECO:0000313" key="1">
    <source>
        <dbReference type="EMBL" id="KAL3701810.1"/>
    </source>
</evidence>